<comment type="caution">
    <text evidence="2">The sequence shown here is derived from an EMBL/GenBank/DDBJ whole genome shotgun (WGS) entry which is preliminary data.</text>
</comment>
<dbReference type="InterPro" id="IPR032466">
    <property type="entry name" value="Metal_Hydrolase"/>
</dbReference>
<dbReference type="InterPro" id="IPR052358">
    <property type="entry name" value="Aro_Compnd_Degr_Hydrolases"/>
</dbReference>
<organism evidence="2 3">
    <name type="scientific">Microbacterium pseudoresistens</name>
    <dbReference type="NCBI Taxonomy" id="640634"/>
    <lineage>
        <taxon>Bacteria</taxon>
        <taxon>Bacillati</taxon>
        <taxon>Actinomycetota</taxon>
        <taxon>Actinomycetes</taxon>
        <taxon>Micrococcales</taxon>
        <taxon>Microbacteriaceae</taxon>
        <taxon>Microbacterium</taxon>
    </lineage>
</organism>
<keyword evidence="3" id="KW-1185">Reference proteome</keyword>
<accession>A0A7Y9JMA1</accession>
<feature type="domain" description="Amidohydrolase-related" evidence="1">
    <location>
        <begin position="23"/>
        <end position="237"/>
    </location>
</feature>
<dbReference type="PANTHER" id="PTHR35563:SF2">
    <property type="entry name" value="BARREL METAL-DEPENDENT HYDROLASE, PUTATIVE (AFU_ORTHOLOGUE AFUA_1G16240)-RELATED"/>
    <property type="match status" value="1"/>
</dbReference>
<dbReference type="EMBL" id="JACCBH010000001">
    <property type="protein sequence ID" value="NYD53303.1"/>
    <property type="molecule type" value="Genomic_DNA"/>
</dbReference>
<dbReference type="RefSeq" id="WP_179430717.1">
    <property type="nucleotide sequence ID" value="NZ_BAABLC010000003.1"/>
</dbReference>
<dbReference type="Gene3D" id="3.20.20.140">
    <property type="entry name" value="Metal-dependent hydrolases"/>
    <property type="match status" value="1"/>
</dbReference>
<evidence type="ECO:0000259" key="1">
    <source>
        <dbReference type="Pfam" id="PF04909"/>
    </source>
</evidence>
<keyword evidence="2" id="KW-0378">Hydrolase</keyword>
<dbReference type="GO" id="GO:0016787">
    <property type="term" value="F:hydrolase activity"/>
    <property type="evidence" value="ECO:0007669"/>
    <property type="project" value="UniProtKB-KW"/>
</dbReference>
<name>A0A7Y9JMA1_9MICO</name>
<gene>
    <name evidence="2" type="ORF">BKA02_000358</name>
</gene>
<dbReference type="EC" id="3.1.1.-" evidence="2"/>
<protein>
    <submittedName>
        <fullName evidence="2">L-fuconolactonase</fullName>
        <ecNumber evidence="2">3.1.1.-</ecNumber>
    </submittedName>
</protein>
<evidence type="ECO:0000313" key="3">
    <source>
        <dbReference type="Proteomes" id="UP000552045"/>
    </source>
</evidence>
<dbReference type="PANTHER" id="PTHR35563">
    <property type="entry name" value="BARREL METAL-DEPENDENT HYDROLASE, PUTATIVE (AFU_ORTHOLOGUE AFUA_1G16240)-RELATED"/>
    <property type="match status" value="1"/>
</dbReference>
<dbReference type="InterPro" id="IPR006680">
    <property type="entry name" value="Amidohydro-rel"/>
</dbReference>
<dbReference type="AlphaFoldDB" id="A0A7Y9JMA1"/>
<sequence length="274" mass="29466">MTAADHGRYRAHDAHVHITPGAVDSAADENAYLRLRDAHGVGITAIVTPSTMGWDNETSFAVAAGDPDRFRVIARADVRSLGSAQRVTDLLARGASGIRLTLLGESDIAWLTDGSLDEPLRVLDAAGAVAEMHAAPEQLPDVARFAARWERIAVVVDHLGRPDPVAGPASAGFARFLALAEHPNVTAKTPNSAFFSRSGAPFTDLIPFYETALDAFGPRRLLWASDWPLCVQDAPFDAAFEPLTTVLGGRSSRDADLIWRENFTRVFTGTVSHD</sequence>
<reference evidence="2 3" key="1">
    <citation type="submission" date="2020-07" db="EMBL/GenBank/DDBJ databases">
        <title>Sequencing the genomes of 1000 actinobacteria strains.</title>
        <authorList>
            <person name="Klenk H.-P."/>
        </authorList>
    </citation>
    <scope>NUCLEOTIDE SEQUENCE [LARGE SCALE GENOMIC DNA]</scope>
    <source>
        <strain evidence="2 3">DSM 22185</strain>
    </source>
</reference>
<dbReference type="SUPFAM" id="SSF51556">
    <property type="entry name" value="Metallo-dependent hydrolases"/>
    <property type="match status" value="1"/>
</dbReference>
<dbReference type="Proteomes" id="UP000552045">
    <property type="component" value="Unassembled WGS sequence"/>
</dbReference>
<proteinExistence type="predicted"/>
<dbReference type="Pfam" id="PF04909">
    <property type="entry name" value="Amidohydro_2"/>
    <property type="match status" value="1"/>
</dbReference>
<evidence type="ECO:0000313" key="2">
    <source>
        <dbReference type="EMBL" id="NYD53303.1"/>
    </source>
</evidence>